<name>A0ABM9AF70_9GAMM</name>
<dbReference type="SUPFAM" id="SSF50630">
    <property type="entry name" value="Acid proteases"/>
    <property type="match status" value="1"/>
</dbReference>
<evidence type="ECO:0000259" key="1">
    <source>
        <dbReference type="Pfam" id="PF05618"/>
    </source>
</evidence>
<dbReference type="PANTHER" id="PTHR38037">
    <property type="entry name" value="ZN_PROTEASE DOMAIN-CONTAINING PROTEIN"/>
    <property type="match status" value="1"/>
</dbReference>
<dbReference type="InterPro" id="IPR021109">
    <property type="entry name" value="Peptidase_aspartic_dom_sf"/>
</dbReference>
<proteinExistence type="predicted"/>
<dbReference type="InterPro" id="IPR008503">
    <property type="entry name" value="Asp_endopeptidase"/>
</dbReference>
<comment type="caution">
    <text evidence="2">The sequence shown here is derived from an EMBL/GenBank/DDBJ whole genome shotgun (WGS) entry which is preliminary data.</text>
</comment>
<gene>
    <name evidence="2" type="ORF">SIN8267_01873</name>
</gene>
<accession>A0ABM9AF70</accession>
<dbReference type="RefSeq" id="WP_237444459.1">
    <property type="nucleotide sequence ID" value="NZ_CAKLPX010000002.1"/>
</dbReference>
<reference evidence="2" key="1">
    <citation type="submission" date="2021-12" db="EMBL/GenBank/DDBJ databases">
        <authorList>
            <person name="Rodrigo-Torres L."/>
            <person name="Arahal R. D."/>
            <person name="Lucena T."/>
        </authorList>
    </citation>
    <scope>NUCLEOTIDE SEQUENCE</scope>
    <source>
        <strain evidence="2">CECT 8267</strain>
    </source>
</reference>
<dbReference type="PANTHER" id="PTHR38037:SF2">
    <property type="entry name" value="ATP-DEPENDENT ZINC PROTEASE DOMAIN-CONTAINING PROTEIN-RELATED"/>
    <property type="match status" value="1"/>
</dbReference>
<feature type="domain" description="Retropepsin-like aspartic endopeptidase" evidence="1">
    <location>
        <begin position="6"/>
        <end position="141"/>
    </location>
</feature>
<evidence type="ECO:0000313" key="2">
    <source>
        <dbReference type="EMBL" id="CAH0991759.1"/>
    </source>
</evidence>
<sequence length="150" mass="16916">MADKIIIGNIENCDLPELSIFNLQARIDTGAKTSSLHVDNLTRYQQDGKPCVKFDLHPNIHNVDETITCSSPLKDIRRIKSSNGVSEERYVITTLFRLGNESWPIDITLTNRSDMSYLMLFGREGMGDRLLIDPSATFIASSSTTYMMRP</sequence>
<protein>
    <recommendedName>
        <fullName evidence="1">Retropepsin-like aspartic endopeptidase domain-containing protein</fullName>
    </recommendedName>
</protein>
<dbReference type="Proteomes" id="UP000838100">
    <property type="component" value="Unassembled WGS sequence"/>
</dbReference>
<dbReference type="Pfam" id="PF05618">
    <property type="entry name" value="Zn_protease"/>
    <property type="match status" value="1"/>
</dbReference>
<organism evidence="2 3">
    <name type="scientific">Sinobacterium norvegicum</name>
    <dbReference type="NCBI Taxonomy" id="1641715"/>
    <lineage>
        <taxon>Bacteria</taxon>
        <taxon>Pseudomonadati</taxon>
        <taxon>Pseudomonadota</taxon>
        <taxon>Gammaproteobacteria</taxon>
        <taxon>Cellvibrionales</taxon>
        <taxon>Spongiibacteraceae</taxon>
        <taxon>Sinobacterium</taxon>
    </lineage>
</organism>
<dbReference type="EMBL" id="CAKLPX010000002">
    <property type="protein sequence ID" value="CAH0991759.1"/>
    <property type="molecule type" value="Genomic_DNA"/>
</dbReference>
<evidence type="ECO:0000313" key="3">
    <source>
        <dbReference type="Proteomes" id="UP000838100"/>
    </source>
</evidence>
<keyword evidence="3" id="KW-1185">Reference proteome</keyword>
<dbReference type="Gene3D" id="2.40.70.10">
    <property type="entry name" value="Acid Proteases"/>
    <property type="match status" value="1"/>
</dbReference>